<dbReference type="PROSITE" id="PS00091">
    <property type="entry name" value="THYMIDYLATE_SYNTHASE"/>
    <property type="match status" value="1"/>
</dbReference>
<dbReference type="Gene3D" id="3.30.572.10">
    <property type="entry name" value="Thymidylate synthase/dCMP hydroxymethylase domain"/>
    <property type="match status" value="1"/>
</dbReference>
<keyword evidence="9" id="KW-0521">NADP</keyword>
<evidence type="ECO:0000256" key="11">
    <source>
        <dbReference type="ARBA" id="ARBA00023268"/>
    </source>
</evidence>
<comment type="catalytic activity">
    <reaction evidence="14">
        <text>(6S)-5,6,7,8-tetrahydrofolate + NADP(+) = 7,8-dihydrofolate + NADPH + H(+)</text>
        <dbReference type="Rhea" id="RHEA:15009"/>
        <dbReference type="ChEBI" id="CHEBI:15378"/>
        <dbReference type="ChEBI" id="CHEBI:57451"/>
        <dbReference type="ChEBI" id="CHEBI:57453"/>
        <dbReference type="ChEBI" id="CHEBI:57783"/>
        <dbReference type="ChEBI" id="CHEBI:58349"/>
        <dbReference type="EC" id="1.5.1.3"/>
    </reaction>
</comment>
<keyword evidence="7 15" id="KW-0808">Transferase</keyword>
<evidence type="ECO:0000256" key="8">
    <source>
        <dbReference type="ARBA" id="ARBA00022727"/>
    </source>
</evidence>
<dbReference type="InterPro" id="IPR023451">
    <property type="entry name" value="Thymidate_synth/dCMP_Mease_dom"/>
</dbReference>
<dbReference type="NCBIfam" id="NF002497">
    <property type="entry name" value="PRK01827.1-3"/>
    <property type="match status" value="1"/>
</dbReference>
<sequence>MADVAAVVAAAAGSRGIGIKGNLGNSIFRLNPRGIRMPTAVRPWRLPGDMRHFKEVTCSPPSPGLINAVIMGRKTWESIPPKFRPLPGRINVVLSRGGGRGSDDDAAALVGGITSAAAPPSSGGSPVLFASSLDDAMSKIERIPDRGSTYIIGGGEVYSAAIRSGLVKRVVYTRVHGMPSDAEFDAFFPEMTDDEWECAPFVASPVPPSSSSSSSSSSDGENEGGVVNVVASSMSDDDDARVAKKARVVDFESHLDPGSGLRYEFLEYVRREPARVPPAVVVTPTAASGTVPEEGPEVNPEEMQYLDVCRDILANGVRRGDRTGTGTLSKFGVQMRYSLRDDALPLLTTKRTFWRGVAEELLWFVRGSTNANELAEKDVHIWDGNGSRDFLDSRGLGHREEGDLGPVYGFQWRHFGAEYTDMHADYAGKGVDQLADCIDKIVNNPEDRRIIMSAWNPKDLDMMALPPCHMFCQFYVDTEKNELSCQMYQRSADMGLGVPFNIASYALLTHMIAKVTGRKPGDFVHTIGDAHIYLNHVDALKEQLERKPRAFPKLKFRDGKVYDDIDGFLFEDFEVVGYRPHATIKMKMALPTRPSGGERWTHRITRHSPAALNRPSA</sequence>
<keyword evidence="21" id="KW-1185">Reference proteome</keyword>
<comment type="similarity">
    <text evidence="3 15">In the N-terminal section; belongs to the dihydrofolate reductase family.</text>
</comment>
<dbReference type="Gene3D" id="3.40.430.10">
    <property type="entry name" value="Dihydrofolate Reductase, subunit A"/>
    <property type="match status" value="1"/>
</dbReference>
<dbReference type="SUPFAM" id="SSF55831">
    <property type="entry name" value="Thymidylate synthase/dCMP hydroxymethylase"/>
    <property type="match status" value="1"/>
</dbReference>
<evidence type="ECO:0000256" key="1">
    <source>
        <dbReference type="ARBA" id="ARBA00004903"/>
    </source>
</evidence>
<comment type="catalytic activity">
    <reaction evidence="13">
        <text>dUMP + (6R)-5,10-methylene-5,6,7,8-tetrahydrofolate = 7,8-dihydrofolate + dTMP</text>
        <dbReference type="Rhea" id="RHEA:12104"/>
        <dbReference type="ChEBI" id="CHEBI:15636"/>
        <dbReference type="ChEBI" id="CHEBI:57451"/>
        <dbReference type="ChEBI" id="CHEBI:63528"/>
        <dbReference type="ChEBI" id="CHEBI:246422"/>
        <dbReference type="EC" id="2.1.1.45"/>
    </reaction>
</comment>
<feature type="region of interest" description="Disordered" evidence="18">
    <location>
        <begin position="595"/>
        <end position="617"/>
    </location>
</feature>
<evidence type="ECO:0000256" key="4">
    <source>
        <dbReference type="ARBA" id="ARBA00019798"/>
    </source>
</evidence>
<evidence type="ECO:0000256" key="7">
    <source>
        <dbReference type="ARBA" id="ARBA00022679"/>
    </source>
</evidence>
<comment type="similarity">
    <text evidence="2 15">In the C-terminal section; belongs to the thymidylate synthase family.</text>
</comment>
<dbReference type="PIRSF" id="PIRSF000389">
    <property type="entry name" value="DHFR-TS"/>
    <property type="match status" value="1"/>
</dbReference>
<evidence type="ECO:0000256" key="9">
    <source>
        <dbReference type="ARBA" id="ARBA00022857"/>
    </source>
</evidence>
<name>A0ABD3PCD3_9STRA</name>
<evidence type="ECO:0000256" key="3">
    <source>
        <dbReference type="ARBA" id="ARBA00010176"/>
    </source>
</evidence>
<evidence type="ECO:0000313" key="20">
    <source>
        <dbReference type="EMBL" id="KAL3785437.1"/>
    </source>
</evidence>
<dbReference type="GO" id="GO:0009165">
    <property type="term" value="P:nucleotide biosynthetic process"/>
    <property type="evidence" value="ECO:0007669"/>
    <property type="project" value="UniProtKB-KW"/>
</dbReference>
<evidence type="ECO:0000259" key="19">
    <source>
        <dbReference type="PROSITE" id="PS51330"/>
    </source>
</evidence>
<comment type="pathway">
    <text evidence="1 15">Cofactor biosynthesis; tetrahydrofolate biosynthesis; 5,6,7,8-tetrahydrofolate from 7,8-dihydrofolate: step 1/1.</text>
</comment>
<dbReference type="InterPro" id="IPR020940">
    <property type="entry name" value="Thymidylate_synthase_AS"/>
</dbReference>
<evidence type="ECO:0000256" key="18">
    <source>
        <dbReference type="SAM" id="MobiDB-lite"/>
    </source>
</evidence>
<keyword evidence="6 15" id="KW-0489">Methyltransferase</keyword>
<dbReference type="PANTHER" id="PTHR11548">
    <property type="entry name" value="THYMIDYLATE SYNTHASE 1"/>
    <property type="match status" value="1"/>
</dbReference>
<dbReference type="PANTHER" id="PTHR11548:SF2">
    <property type="entry name" value="THYMIDYLATE SYNTHASE"/>
    <property type="match status" value="1"/>
</dbReference>
<gene>
    <name evidence="20" type="ORF">ACHAW5_010917</name>
</gene>
<comment type="caution">
    <text evidence="20">The sequence shown here is derived from an EMBL/GenBank/DDBJ whole genome shotgun (WGS) entry which is preliminary data.</text>
</comment>
<organism evidence="20 21">
    <name type="scientific">Stephanodiscus triporus</name>
    <dbReference type="NCBI Taxonomy" id="2934178"/>
    <lineage>
        <taxon>Eukaryota</taxon>
        <taxon>Sar</taxon>
        <taxon>Stramenopiles</taxon>
        <taxon>Ochrophyta</taxon>
        <taxon>Bacillariophyta</taxon>
        <taxon>Coscinodiscophyceae</taxon>
        <taxon>Thalassiosirophycidae</taxon>
        <taxon>Stephanodiscales</taxon>
        <taxon>Stephanodiscaceae</taxon>
        <taxon>Stephanodiscus</taxon>
    </lineage>
</organism>
<accession>A0ABD3PCD3</accession>
<dbReference type="InterPro" id="IPR024072">
    <property type="entry name" value="DHFR-like_dom_sf"/>
</dbReference>
<comment type="function">
    <text evidence="12">Bifunctional enzyme. Involved in de novo dTMP biosynthesis. Key enzyme in folate metabolism. Catalyzes an essential reaction for de novo glycine and purine synthesis, DNA precursor synthesis, and for the conversion of dUMP to dTMP.</text>
</comment>
<dbReference type="Pfam" id="PF00186">
    <property type="entry name" value="DHFR_1"/>
    <property type="match status" value="1"/>
</dbReference>
<evidence type="ECO:0000256" key="6">
    <source>
        <dbReference type="ARBA" id="ARBA00022603"/>
    </source>
</evidence>
<dbReference type="GO" id="GO:0004799">
    <property type="term" value="F:thymidylate synthase activity"/>
    <property type="evidence" value="ECO:0007669"/>
    <property type="project" value="UniProtKB-EC"/>
</dbReference>
<evidence type="ECO:0000256" key="16">
    <source>
        <dbReference type="PIRSR" id="PIRSR000389-1"/>
    </source>
</evidence>
<evidence type="ECO:0000256" key="17">
    <source>
        <dbReference type="PROSITE-ProRule" id="PRU10016"/>
    </source>
</evidence>
<dbReference type="CDD" id="cd00209">
    <property type="entry name" value="DHFR"/>
    <property type="match status" value="1"/>
</dbReference>
<feature type="active site" evidence="16 17">
    <location>
        <position position="468"/>
    </location>
</feature>
<dbReference type="HAMAP" id="MF_00008">
    <property type="entry name" value="Thymidy_synth_bact"/>
    <property type="match status" value="1"/>
</dbReference>
<feature type="domain" description="DHFR" evidence="19">
    <location>
        <begin position="3"/>
        <end position="270"/>
    </location>
</feature>
<dbReference type="CDD" id="cd00351">
    <property type="entry name" value="TS_Pyrimidine_HMase"/>
    <property type="match status" value="1"/>
</dbReference>
<evidence type="ECO:0000256" key="10">
    <source>
        <dbReference type="ARBA" id="ARBA00023002"/>
    </source>
</evidence>
<dbReference type="InterPro" id="IPR000398">
    <property type="entry name" value="Thymidylate_synthase"/>
</dbReference>
<keyword evidence="10 15" id="KW-0560">Oxidoreductase</keyword>
<keyword evidence="8 15" id="KW-0545">Nucleotide biosynthesis</keyword>
<keyword evidence="5 15" id="KW-0554">One-carbon metabolism</keyword>
<dbReference type="InterPro" id="IPR012262">
    <property type="entry name" value="DHFR-TS"/>
</dbReference>
<dbReference type="NCBIfam" id="TIGR03284">
    <property type="entry name" value="thym_sym"/>
    <property type="match status" value="1"/>
</dbReference>
<dbReference type="GO" id="GO:0004146">
    <property type="term" value="F:dihydrofolate reductase activity"/>
    <property type="evidence" value="ECO:0007669"/>
    <property type="project" value="UniProtKB-EC"/>
</dbReference>
<feature type="compositionally biased region" description="Low complexity" evidence="18">
    <location>
        <begin position="209"/>
        <end position="225"/>
    </location>
</feature>
<keyword evidence="11" id="KW-0511">Multifunctional enzyme</keyword>
<evidence type="ECO:0000256" key="15">
    <source>
        <dbReference type="PIRNR" id="PIRNR000389"/>
    </source>
</evidence>
<dbReference type="FunFam" id="3.30.572.10:FF:000002">
    <property type="entry name" value="Possible thymidylate synthase"/>
    <property type="match status" value="1"/>
</dbReference>
<evidence type="ECO:0000256" key="13">
    <source>
        <dbReference type="ARBA" id="ARBA00047344"/>
    </source>
</evidence>
<dbReference type="AlphaFoldDB" id="A0ABD3PCD3"/>
<dbReference type="EMBL" id="JALLAZ020000889">
    <property type="protein sequence ID" value="KAL3785437.1"/>
    <property type="molecule type" value="Genomic_DNA"/>
</dbReference>
<dbReference type="InterPro" id="IPR001796">
    <property type="entry name" value="DHFR_dom"/>
</dbReference>
<reference evidence="20 21" key="1">
    <citation type="submission" date="2024-10" db="EMBL/GenBank/DDBJ databases">
        <title>Updated reference genomes for cyclostephanoid diatoms.</title>
        <authorList>
            <person name="Roberts W.R."/>
            <person name="Alverson A.J."/>
        </authorList>
    </citation>
    <scope>NUCLEOTIDE SEQUENCE [LARGE SCALE GENOMIC DNA]</scope>
    <source>
        <strain evidence="20 21">AJA276-08</strain>
    </source>
</reference>
<evidence type="ECO:0000256" key="2">
    <source>
        <dbReference type="ARBA" id="ARBA00006900"/>
    </source>
</evidence>
<dbReference type="Proteomes" id="UP001530315">
    <property type="component" value="Unassembled WGS sequence"/>
</dbReference>
<dbReference type="GO" id="GO:0006730">
    <property type="term" value="P:one-carbon metabolic process"/>
    <property type="evidence" value="ECO:0007669"/>
    <property type="project" value="UniProtKB-KW"/>
</dbReference>
<evidence type="ECO:0000256" key="5">
    <source>
        <dbReference type="ARBA" id="ARBA00022563"/>
    </source>
</evidence>
<proteinExistence type="inferred from homology"/>
<dbReference type="PRINTS" id="PR00108">
    <property type="entry name" value="THYMDSNTHASE"/>
</dbReference>
<dbReference type="SUPFAM" id="SSF53597">
    <property type="entry name" value="Dihydrofolate reductase-like"/>
    <property type="match status" value="1"/>
</dbReference>
<dbReference type="InterPro" id="IPR036926">
    <property type="entry name" value="Thymidate_synth/dCMP_Mease_sf"/>
</dbReference>
<protein>
    <recommendedName>
        <fullName evidence="4 15">Bifunctional dihydrofolate reductase-thymidylate synthase</fullName>
    </recommendedName>
</protein>
<feature type="region of interest" description="Disordered" evidence="18">
    <location>
        <begin position="200"/>
        <end position="225"/>
    </location>
</feature>
<evidence type="ECO:0000256" key="12">
    <source>
        <dbReference type="ARBA" id="ARBA00025154"/>
    </source>
</evidence>
<dbReference type="Pfam" id="PF00303">
    <property type="entry name" value="Thymidylat_synt"/>
    <property type="match status" value="1"/>
</dbReference>
<dbReference type="GO" id="GO:0032259">
    <property type="term" value="P:methylation"/>
    <property type="evidence" value="ECO:0007669"/>
    <property type="project" value="UniProtKB-KW"/>
</dbReference>
<evidence type="ECO:0000256" key="14">
    <source>
        <dbReference type="ARBA" id="ARBA00048873"/>
    </source>
</evidence>
<dbReference type="InterPro" id="IPR045097">
    <property type="entry name" value="Thymidate_synth/dCMP_Mease"/>
</dbReference>
<evidence type="ECO:0000313" key="21">
    <source>
        <dbReference type="Proteomes" id="UP001530315"/>
    </source>
</evidence>
<dbReference type="PROSITE" id="PS51330">
    <property type="entry name" value="DHFR_2"/>
    <property type="match status" value="1"/>
</dbReference>